<dbReference type="EMBL" id="JBITDC010000011">
    <property type="protein sequence ID" value="MFI5678539.1"/>
    <property type="molecule type" value="Genomic_DNA"/>
</dbReference>
<evidence type="ECO:0000313" key="3">
    <source>
        <dbReference type="EMBL" id="MFI5678539.1"/>
    </source>
</evidence>
<feature type="region of interest" description="Disordered" evidence="1">
    <location>
        <begin position="41"/>
        <end position="78"/>
    </location>
</feature>
<evidence type="ECO:0000256" key="1">
    <source>
        <dbReference type="SAM" id="MobiDB-lite"/>
    </source>
</evidence>
<feature type="compositionally biased region" description="Low complexity" evidence="1">
    <location>
        <begin position="1"/>
        <end position="14"/>
    </location>
</feature>
<protein>
    <recommendedName>
        <fullName evidence="5">Secreted protein</fullName>
    </recommendedName>
</protein>
<gene>
    <name evidence="3" type="ORF">ACIA8P_28410</name>
</gene>
<evidence type="ECO:0008006" key="5">
    <source>
        <dbReference type="Google" id="ProtNLM"/>
    </source>
</evidence>
<feature type="signal peptide" evidence="2">
    <location>
        <begin position="1"/>
        <end position="40"/>
    </location>
</feature>
<dbReference type="Proteomes" id="UP001612415">
    <property type="component" value="Unassembled WGS sequence"/>
</dbReference>
<organism evidence="3 4">
    <name type="scientific">Streptomyces cellulosae</name>
    <dbReference type="NCBI Taxonomy" id="1968"/>
    <lineage>
        <taxon>Bacteria</taxon>
        <taxon>Bacillati</taxon>
        <taxon>Actinomycetota</taxon>
        <taxon>Actinomycetes</taxon>
        <taxon>Kitasatosporales</taxon>
        <taxon>Streptomycetaceae</taxon>
        <taxon>Streptomyces</taxon>
    </lineage>
</organism>
<feature type="compositionally biased region" description="Low complexity" evidence="1">
    <location>
        <begin position="69"/>
        <end position="78"/>
    </location>
</feature>
<feature type="region of interest" description="Disordered" evidence="1">
    <location>
        <begin position="1"/>
        <end position="21"/>
    </location>
</feature>
<keyword evidence="4" id="KW-1185">Reference proteome</keyword>
<accession>A0ABW7Y831</accession>
<name>A0ABW7Y831_STRCE</name>
<evidence type="ECO:0000256" key="2">
    <source>
        <dbReference type="SAM" id="SignalP"/>
    </source>
</evidence>
<feature type="compositionally biased region" description="Low complexity" evidence="1">
    <location>
        <begin position="46"/>
        <end position="62"/>
    </location>
</feature>
<evidence type="ECO:0000313" key="4">
    <source>
        <dbReference type="Proteomes" id="UP001612415"/>
    </source>
</evidence>
<dbReference type="RefSeq" id="WP_398659084.1">
    <property type="nucleotide sequence ID" value="NZ_JBITDC010000011.1"/>
</dbReference>
<reference evidence="3 4" key="1">
    <citation type="submission" date="2024-10" db="EMBL/GenBank/DDBJ databases">
        <title>The Natural Products Discovery Center: Release of the First 8490 Sequenced Strains for Exploring Actinobacteria Biosynthetic Diversity.</title>
        <authorList>
            <person name="Kalkreuter E."/>
            <person name="Kautsar S.A."/>
            <person name="Yang D."/>
            <person name="Bader C.D."/>
            <person name="Teijaro C.N."/>
            <person name="Fluegel L."/>
            <person name="Davis C.M."/>
            <person name="Simpson J.R."/>
            <person name="Lauterbach L."/>
            <person name="Steele A.D."/>
            <person name="Gui C."/>
            <person name="Meng S."/>
            <person name="Li G."/>
            <person name="Viehrig K."/>
            <person name="Ye F."/>
            <person name="Su P."/>
            <person name="Kiefer A.F."/>
            <person name="Nichols A."/>
            <person name="Cepeda A.J."/>
            <person name="Yan W."/>
            <person name="Fan B."/>
            <person name="Jiang Y."/>
            <person name="Adhikari A."/>
            <person name="Zheng C.-J."/>
            <person name="Schuster L."/>
            <person name="Cowan T.M."/>
            <person name="Smanski M.J."/>
            <person name="Chevrette M.G."/>
            <person name="De Carvalho L.P.S."/>
            <person name="Shen B."/>
        </authorList>
    </citation>
    <scope>NUCLEOTIDE SEQUENCE [LARGE SCALE GENOMIC DNA]</scope>
    <source>
        <strain evidence="3 4">NPDC051599</strain>
    </source>
</reference>
<comment type="caution">
    <text evidence="3">The sequence shown here is derived from an EMBL/GenBank/DDBJ whole genome shotgun (WGS) entry which is preliminary data.</text>
</comment>
<proteinExistence type="predicted"/>
<feature type="chain" id="PRO_5047070998" description="Secreted protein" evidence="2">
    <location>
        <begin position="41"/>
        <end position="185"/>
    </location>
</feature>
<sequence>MTGTTWATRATRPTRGARRWTRRAAAVACLAGALALTACSGDGGSDDAPSTGSATTASASADTGGGSGSPSESKGASGALQGNWLVTTGGKPVVMVITGDRAGLFRTDGTVCGGTAAEASDRRTIHLTCKDGNKDRADGVVDSVSGKTLKVTWKGGLGEETYTRAEGGALPTDLLTGLPTASAGS</sequence>
<keyword evidence="2" id="KW-0732">Signal</keyword>